<evidence type="ECO:0000256" key="1">
    <source>
        <dbReference type="SAM" id="MobiDB-lite"/>
    </source>
</evidence>
<feature type="region of interest" description="Disordered" evidence="1">
    <location>
        <begin position="170"/>
        <end position="228"/>
    </location>
</feature>
<dbReference type="Proteomes" id="UP000596661">
    <property type="component" value="Chromosome 5"/>
</dbReference>
<reference evidence="3" key="1">
    <citation type="submission" date="2018-11" db="EMBL/GenBank/DDBJ databases">
        <authorList>
            <person name="Grassa J C."/>
        </authorList>
    </citation>
    <scope>NUCLEOTIDE SEQUENCE [LARGE SCALE GENOMIC DNA]</scope>
</reference>
<protein>
    <recommendedName>
        <fullName evidence="2">Reverse transcriptase zinc-binding domain-containing protein</fullName>
    </recommendedName>
</protein>
<dbReference type="PANTHER" id="PTHR33710:SF62">
    <property type="entry name" value="DUF4283 DOMAIN PROTEIN"/>
    <property type="match status" value="1"/>
</dbReference>
<dbReference type="Pfam" id="PF13966">
    <property type="entry name" value="zf-RVT"/>
    <property type="match status" value="1"/>
</dbReference>
<reference evidence="3" key="2">
    <citation type="submission" date="2021-03" db="UniProtKB">
        <authorList>
            <consortium name="EnsemblPlants"/>
        </authorList>
    </citation>
    <scope>IDENTIFICATION</scope>
</reference>
<dbReference type="AlphaFoldDB" id="A0A803PR89"/>
<organism evidence="3 4">
    <name type="scientific">Cannabis sativa</name>
    <name type="common">Hemp</name>
    <name type="synonym">Marijuana</name>
    <dbReference type="NCBI Taxonomy" id="3483"/>
    <lineage>
        <taxon>Eukaryota</taxon>
        <taxon>Viridiplantae</taxon>
        <taxon>Streptophyta</taxon>
        <taxon>Embryophyta</taxon>
        <taxon>Tracheophyta</taxon>
        <taxon>Spermatophyta</taxon>
        <taxon>Magnoliopsida</taxon>
        <taxon>eudicotyledons</taxon>
        <taxon>Gunneridae</taxon>
        <taxon>Pentapetalae</taxon>
        <taxon>rosids</taxon>
        <taxon>fabids</taxon>
        <taxon>Rosales</taxon>
        <taxon>Cannabaceae</taxon>
        <taxon>Cannabis</taxon>
    </lineage>
</organism>
<dbReference type="InterPro" id="IPR036691">
    <property type="entry name" value="Endo/exonu/phosph_ase_sf"/>
</dbReference>
<feature type="domain" description="Reverse transcriptase zinc-binding" evidence="2">
    <location>
        <begin position="877"/>
        <end position="946"/>
    </location>
</feature>
<keyword evidence="4" id="KW-1185">Reference proteome</keyword>
<dbReference type="SUPFAM" id="SSF56219">
    <property type="entry name" value="DNase I-like"/>
    <property type="match status" value="1"/>
</dbReference>
<dbReference type="PANTHER" id="PTHR33710">
    <property type="entry name" value="BNAC02G09200D PROTEIN"/>
    <property type="match status" value="1"/>
</dbReference>
<sequence>MVIGGLFEGSEEGVDGIVSLTSKLVMSPEEDWEENEAAMSSFGALSLVGRMIAKREIKELLFSTILGRMWKGIVGWEVKILEEDGDDSFVRITFKKSEEAVGVSSKQPKIFNGGLPLKAFTRNNVTRIGEMAGEIKELRWSNENRMFLNGYVHTTLNCFVLYSQSHQQILESNGGDDRGDGGKQGYSDDNDGRPTVVALPSATAEEETPTMENVITHDGMPGGKLGEKSQLDRRSTKRLDGLNCNGPTVLGPNSFNEKLGLKGSISHIEGDDRSDLNQIQGSNGTDCEVKKRKNGGKAFQVEEERERIALIKGKQVLVEKKDATLFAISSGGHVSANNSSGRVSEVRAEATMGSGGNTFVFGNSGVTEAGELATVDEAERVSRSLQFDNFWAVGRVGLSGSLLLSWNNEVSVHVDSSSPGHIVAGVAGQGFLLWVFTGFYGHPEVSQRQFSWQLLRRIKDEVSPPWLCVEDFNEIVSSSEKVGGREQLPRAMENFREVINDCRLIDFCSNKTKLTWCNGHEANGVMEWLDRGLCNAEWLREFEGADIAILDWFEYDHRALVVDVPIRQMDDLCGPIRRRSWFHFEEAWCEEKECVDIVDKFWHEGMEVQFVGNFRMRVKNCGKTLHRWNRKKKKENDEKVSKARHLLKELMAAQNLGNWQMWLESGDHNTRFFHRKASALPPKVTLEINRDSVPLFTMEEVVSAVKQMNPAKAPGKDGLPALFYQRFWPKVKDNVIAVCLNILNNDAPVDCLNDTVVLKLDMAKAYDHVEWRVLKAMMLRLGYNCAWQCGSWPWTTTRRPLSPFLFLFCAEALTSLIVHEENSVFNCDDAEMILGIPTNEASIENKIMWHYSRNGEYSVHSRFHLASVMLEKEAQSDNTRMTERWKCMWKRKIPSKVKHFLWKISHSWIPTKVALANRGMQIDKKCLQCNENYDEDVFHALWGCQEKLQEQRVTVRWILLSAGHCTINVDAGVRDQVGGSGIGIVVRNDGGWSTGGLAEKAACVWGGVELSGGCFIGAQQGGSKLPRI</sequence>
<dbReference type="EMBL" id="UZAU01000436">
    <property type="status" value="NOT_ANNOTATED_CDS"/>
    <property type="molecule type" value="Genomic_DNA"/>
</dbReference>
<dbReference type="Gene3D" id="3.60.10.10">
    <property type="entry name" value="Endonuclease/exonuclease/phosphatase"/>
    <property type="match status" value="1"/>
</dbReference>
<dbReference type="EnsemblPlants" id="evm.model.05.640">
    <property type="protein sequence ID" value="cds.evm.model.05.640"/>
    <property type="gene ID" value="evm.TU.05.640"/>
</dbReference>
<dbReference type="Gramene" id="evm.model.05.640">
    <property type="protein sequence ID" value="cds.evm.model.05.640"/>
    <property type="gene ID" value="evm.TU.05.640"/>
</dbReference>
<proteinExistence type="predicted"/>
<accession>A0A803PR89</accession>
<evidence type="ECO:0000259" key="2">
    <source>
        <dbReference type="Pfam" id="PF13966"/>
    </source>
</evidence>
<evidence type="ECO:0000313" key="4">
    <source>
        <dbReference type="Proteomes" id="UP000596661"/>
    </source>
</evidence>
<name>A0A803PR89_CANSA</name>
<dbReference type="InterPro" id="IPR026960">
    <property type="entry name" value="RVT-Znf"/>
</dbReference>
<evidence type="ECO:0000313" key="3">
    <source>
        <dbReference type="EnsemblPlants" id="cds.evm.model.05.640"/>
    </source>
</evidence>